<evidence type="ECO:0000313" key="4">
    <source>
        <dbReference type="Proteomes" id="UP000548326"/>
    </source>
</evidence>
<comment type="caution">
    <text evidence="2">The sequence shown here is derived from an EMBL/GenBank/DDBJ whole genome shotgun (WGS) entry which is preliminary data.</text>
</comment>
<dbReference type="EMBL" id="JACHCB010000001">
    <property type="protein sequence ID" value="MBB6107348.1"/>
    <property type="molecule type" value="Genomic_DNA"/>
</dbReference>
<organism evidence="2 4">
    <name type="scientific">Mucilaginibacter lappiensis</name>
    <dbReference type="NCBI Taxonomy" id="354630"/>
    <lineage>
        <taxon>Bacteria</taxon>
        <taxon>Pseudomonadati</taxon>
        <taxon>Bacteroidota</taxon>
        <taxon>Sphingobacteriia</taxon>
        <taxon>Sphingobacteriales</taxon>
        <taxon>Sphingobacteriaceae</taxon>
        <taxon>Mucilaginibacter</taxon>
    </lineage>
</organism>
<gene>
    <name evidence="2" type="ORF">HDF22_000433</name>
    <name evidence="1" type="ORF">HDF23_000078</name>
</gene>
<evidence type="ECO:0000313" key="3">
    <source>
        <dbReference type="Proteomes" id="UP000541583"/>
    </source>
</evidence>
<dbReference type="AlphaFoldDB" id="A0A1N6Q4F7"/>
<proteinExistence type="predicted"/>
<protein>
    <submittedName>
        <fullName evidence="2">Uncharacterized protein</fullName>
    </submittedName>
</protein>
<accession>A0A1N6Q4F7</accession>
<dbReference type="Proteomes" id="UP000548326">
    <property type="component" value="Unassembled WGS sequence"/>
</dbReference>
<dbReference type="EMBL" id="JACHCA010000001">
    <property type="protein sequence ID" value="MBB6126332.1"/>
    <property type="molecule type" value="Genomic_DNA"/>
</dbReference>
<evidence type="ECO:0000313" key="2">
    <source>
        <dbReference type="EMBL" id="MBB6126332.1"/>
    </source>
</evidence>
<name>A0A1N6Q4F7_9SPHI</name>
<reference evidence="3 4" key="1">
    <citation type="submission" date="2020-08" db="EMBL/GenBank/DDBJ databases">
        <title>Genomic Encyclopedia of Type Strains, Phase IV (KMG-V): Genome sequencing to study the core and pangenomes of soil and plant-associated prokaryotes.</title>
        <authorList>
            <person name="Whitman W."/>
        </authorList>
    </citation>
    <scope>NUCLEOTIDE SEQUENCE [LARGE SCALE GENOMIC DNA]</scope>
    <source>
        <strain evidence="1 3">ANJLi2</strain>
        <strain evidence="2 4">MP601</strain>
    </source>
</reference>
<keyword evidence="3" id="KW-1185">Reference proteome</keyword>
<dbReference type="Proteomes" id="UP000541583">
    <property type="component" value="Unassembled WGS sequence"/>
</dbReference>
<sequence length="44" mass="5156">MDTTFSYLNQQITGWKHRLSQASISNEDQEELKGHLDDVIYELT</sequence>
<evidence type="ECO:0000313" key="1">
    <source>
        <dbReference type="EMBL" id="MBB6107348.1"/>
    </source>
</evidence>
<dbReference type="STRING" id="354630.SAMN05421821_101728"/>